<feature type="region of interest" description="Disordered" evidence="1">
    <location>
        <begin position="399"/>
        <end position="418"/>
    </location>
</feature>
<evidence type="ECO:0000256" key="1">
    <source>
        <dbReference type="SAM" id="MobiDB-lite"/>
    </source>
</evidence>
<name>A0A542BJG5_SERFO</name>
<gene>
    <name evidence="2" type="ORF">FHU10_1249</name>
</gene>
<dbReference type="EMBL" id="VISQ01000001">
    <property type="protein sequence ID" value="TVZ68793.1"/>
    <property type="molecule type" value="Genomic_DNA"/>
</dbReference>
<comment type="caution">
    <text evidence="2">The sequence shown here is derived from an EMBL/GenBank/DDBJ whole genome shotgun (WGS) entry which is preliminary data.</text>
</comment>
<reference evidence="2" key="1">
    <citation type="submission" date="2019-06" db="EMBL/GenBank/DDBJ databases">
        <authorList>
            <person name="Deangelis K."/>
            <person name="Huntemann M."/>
            <person name="Clum A."/>
            <person name="Pillay M."/>
            <person name="Palaniappan K."/>
            <person name="Varghese N."/>
            <person name="Mikhailova N."/>
            <person name="Stamatis D."/>
            <person name="Reddy T."/>
            <person name="Daum C."/>
            <person name="Shapiro N."/>
            <person name="Ivanova N."/>
            <person name="Kyrpides N."/>
            <person name="Woyke T."/>
        </authorList>
    </citation>
    <scope>NUCLEOTIDE SEQUENCE [LARGE SCALE GENOMIC DNA]</scope>
    <source>
        <strain evidence="2">128R</strain>
    </source>
</reference>
<dbReference type="Pfam" id="PF06074">
    <property type="entry name" value="Portal_Mu"/>
    <property type="match status" value="1"/>
</dbReference>
<proteinExistence type="predicted"/>
<reference evidence="2" key="2">
    <citation type="submission" date="2019-08" db="EMBL/GenBank/DDBJ databases">
        <title>Investigation of anaerobic lignin degradation for improved lignocellulosic biofuels.</title>
        <authorList>
            <person name="Deangelis K.PhD."/>
        </authorList>
    </citation>
    <scope>NUCLEOTIDE SEQUENCE [LARGE SCALE GENOMIC DNA]</scope>
    <source>
        <strain evidence="2">128R</strain>
    </source>
</reference>
<dbReference type="InterPro" id="IPR009279">
    <property type="entry name" value="Portal_Mu"/>
</dbReference>
<dbReference type="AlphaFoldDB" id="A0A542BJG5"/>
<feature type="region of interest" description="Disordered" evidence="1">
    <location>
        <begin position="1"/>
        <end position="26"/>
    </location>
</feature>
<protein>
    <submittedName>
        <fullName evidence="2">Phage gp29-like protein</fullName>
    </submittedName>
</protein>
<accession>A0A542BJG5</accession>
<evidence type="ECO:0000313" key="2">
    <source>
        <dbReference type="EMBL" id="TVZ68793.1"/>
    </source>
</evidence>
<sequence>MSRKKQRRQGNPQPSVARPQLGLEIATTGDGRDITRPWVGSLALADDSVLMNRGAPDLKIYREVLSDDEVKSAFTQRQDALISREIKVDAGGERPIDIEAADAMQRQIDALGFDRITRLMHYGVFYGYAVSELIYGTRDSLLWIDEVKVRDRRRFRFTPKGELRLLTPGNMFTGEPCPAPYFWSFATGADHDDEPYGLGLAHWLYWPTFFKRNDIKFWLIFLDKFGMPTVAGKHPPGATPEQKRDLLALTRAISTDSGVIMPEGMAIEMLSAARSGAADYESMYKAMNEAIRRVIVGQISSSGGAAKGIGGNESLQADILTSIAKSDADVICESWNRGPATWLTELNFPGAAIPQLSRVFDEPEDLKSRAERDKLIAETTGYRPTLATVKDTYGGEWEQKPTLDAPTPPPVGNKPTEFAEHEHVPDAPALMAGQLNKTLQPATDTWIEQIHQVVEKAESLEQLRDALDALLPDMSLDDYAAAMAQALAAAALAGRYEILQEVARG</sequence>
<organism evidence="2">
    <name type="scientific">Serratia fonticola</name>
    <dbReference type="NCBI Taxonomy" id="47917"/>
    <lineage>
        <taxon>Bacteria</taxon>
        <taxon>Pseudomonadati</taxon>
        <taxon>Pseudomonadota</taxon>
        <taxon>Gammaproteobacteria</taxon>
        <taxon>Enterobacterales</taxon>
        <taxon>Yersiniaceae</taxon>
        <taxon>Serratia</taxon>
    </lineage>
</organism>
<dbReference type="OrthoDB" id="9802690at2"/>